<sequence>MRLPARLTLEDTPYDGDEFTTLWTIAAATYGVGDVVTTIALVWFVPHVSEGNPLVAGVVDAFGQPGLIGLKLGAFLFCLLVSLLAAQDGDRLLYYGPPAGLSLVGAFTTVYNLRLLFG</sequence>
<dbReference type="InterPro" id="IPR043717">
    <property type="entry name" value="DUF5658"/>
</dbReference>
<gene>
    <name evidence="3" type="ORF">ACFQE1_15550</name>
</gene>
<organism evidence="3 4">
    <name type="scientific">Halobium palmae</name>
    <dbReference type="NCBI Taxonomy" id="1776492"/>
    <lineage>
        <taxon>Archaea</taxon>
        <taxon>Methanobacteriati</taxon>
        <taxon>Methanobacteriota</taxon>
        <taxon>Stenosarchaea group</taxon>
        <taxon>Halobacteria</taxon>
        <taxon>Halobacteriales</taxon>
        <taxon>Haloferacaceae</taxon>
        <taxon>Halobium</taxon>
    </lineage>
</organism>
<feature type="transmembrane region" description="Helical" evidence="1">
    <location>
        <begin position="21"/>
        <end position="45"/>
    </location>
</feature>
<dbReference type="AlphaFoldDB" id="A0ABD5S2F8"/>
<evidence type="ECO:0000313" key="3">
    <source>
        <dbReference type="EMBL" id="MFC6725755.1"/>
    </source>
</evidence>
<dbReference type="Pfam" id="PF18902">
    <property type="entry name" value="DUF5658"/>
    <property type="match status" value="1"/>
</dbReference>
<evidence type="ECO:0000313" key="4">
    <source>
        <dbReference type="Proteomes" id="UP001596328"/>
    </source>
</evidence>
<feature type="transmembrane region" description="Helical" evidence="1">
    <location>
        <begin position="92"/>
        <end position="113"/>
    </location>
</feature>
<feature type="domain" description="DUF5658" evidence="2">
    <location>
        <begin position="25"/>
        <end position="117"/>
    </location>
</feature>
<keyword evidence="4" id="KW-1185">Reference proteome</keyword>
<dbReference type="EMBL" id="JBHSWU010000688">
    <property type="protein sequence ID" value="MFC6725755.1"/>
    <property type="molecule type" value="Genomic_DNA"/>
</dbReference>
<comment type="caution">
    <text evidence="3">The sequence shown here is derived from an EMBL/GenBank/DDBJ whole genome shotgun (WGS) entry which is preliminary data.</text>
</comment>
<keyword evidence="1" id="KW-1133">Transmembrane helix</keyword>
<protein>
    <recommendedName>
        <fullName evidence="2">DUF5658 domain-containing protein</fullName>
    </recommendedName>
</protein>
<accession>A0ABD5S2F8</accession>
<reference evidence="3 4" key="1">
    <citation type="journal article" date="2019" name="Int. J. Syst. Evol. Microbiol.">
        <title>The Global Catalogue of Microorganisms (GCM) 10K type strain sequencing project: providing services to taxonomists for standard genome sequencing and annotation.</title>
        <authorList>
            <consortium name="The Broad Institute Genomics Platform"/>
            <consortium name="The Broad Institute Genome Sequencing Center for Infectious Disease"/>
            <person name="Wu L."/>
            <person name="Ma J."/>
        </authorList>
    </citation>
    <scope>NUCLEOTIDE SEQUENCE [LARGE SCALE GENOMIC DNA]</scope>
    <source>
        <strain evidence="3 4">NBRC 111368</strain>
    </source>
</reference>
<dbReference type="Proteomes" id="UP001596328">
    <property type="component" value="Unassembled WGS sequence"/>
</dbReference>
<evidence type="ECO:0000256" key="1">
    <source>
        <dbReference type="SAM" id="Phobius"/>
    </source>
</evidence>
<keyword evidence="1" id="KW-0812">Transmembrane</keyword>
<proteinExistence type="predicted"/>
<name>A0ABD5S2F8_9EURY</name>
<feature type="transmembrane region" description="Helical" evidence="1">
    <location>
        <begin position="65"/>
        <end position="85"/>
    </location>
</feature>
<keyword evidence="1" id="KW-0472">Membrane</keyword>
<evidence type="ECO:0000259" key="2">
    <source>
        <dbReference type="Pfam" id="PF18902"/>
    </source>
</evidence>